<keyword evidence="1" id="KW-0472">Membrane</keyword>
<dbReference type="KEGG" id="pcx:LPB68_07565"/>
<feature type="transmembrane region" description="Helical" evidence="1">
    <location>
        <begin position="91"/>
        <end position="108"/>
    </location>
</feature>
<evidence type="ECO:0000313" key="3">
    <source>
        <dbReference type="Proteomes" id="UP000077134"/>
    </source>
</evidence>
<dbReference type="AlphaFoldDB" id="A0A167GTU3"/>
<organism evidence="2 3">
    <name type="scientific">Paenibacillus crassostreae</name>
    <dbReference type="NCBI Taxonomy" id="1763538"/>
    <lineage>
        <taxon>Bacteria</taxon>
        <taxon>Bacillati</taxon>
        <taxon>Bacillota</taxon>
        <taxon>Bacilli</taxon>
        <taxon>Bacillales</taxon>
        <taxon>Paenibacillaceae</taxon>
        <taxon>Paenibacillus</taxon>
    </lineage>
</organism>
<feature type="transmembrane region" description="Helical" evidence="1">
    <location>
        <begin position="195"/>
        <end position="220"/>
    </location>
</feature>
<accession>A0A167GTU3</accession>
<proteinExistence type="predicted"/>
<feature type="transmembrane region" description="Helical" evidence="1">
    <location>
        <begin position="68"/>
        <end position="85"/>
    </location>
</feature>
<reference evidence="2 3" key="1">
    <citation type="submission" date="2016-02" db="EMBL/GenBank/DDBJ databases">
        <title>Paenibacillus sp. LPB0068, isolated from Crassostrea gigas.</title>
        <authorList>
            <person name="Shin S.-K."/>
            <person name="Yi H."/>
        </authorList>
    </citation>
    <scope>NUCLEOTIDE SEQUENCE [LARGE SCALE GENOMIC DNA]</scope>
    <source>
        <strain evidence="2 3">LPB0068</strain>
    </source>
</reference>
<feature type="transmembrane region" description="Helical" evidence="1">
    <location>
        <begin position="271"/>
        <end position="289"/>
    </location>
</feature>
<evidence type="ECO:0000313" key="2">
    <source>
        <dbReference type="EMBL" id="OAB77900.1"/>
    </source>
</evidence>
<evidence type="ECO:0000256" key="1">
    <source>
        <dbReference type="SAM" id="Phobius"/>
    </source>
</evidence>
<name>A0A167GTU3_9BACL</name>
<dbReference type="OrthoDB" id="2530043at2"/>
<sequence>MSMRSMLGNLGRISMTLLLEMLAFYAVILIISQVILDQSSLNIVGLMWIGGILGIAISLLLMKSRRWVRWFCILLTGVVILMISGNGNTSISGWIIWLLVMIASFRGSRLSTRNWRIAFPLQYQLIGIGCTLVLSMFSSKLNPAAIEAGVLYMAGVISLCSWLLRINAVQVGKETLNHSIQQGPLRGFARVNRKWSIITLAFILVFGAFTQLSQGFYWLWNHFTDWLNSILSRPTEPTNDNISTQPDIMPDLFLMDGDPVKETGPSIWMNMMYWIVGVIFALFVIYALYKLLRLIALKLEALFAKFGERVGSYQTQVSDNISFMDKVEKIENKRRLRPLWRKKSSPPEDIYGQVRYYYKSMVKNAIQQGFAYSNSYTPNEVADMIETSKGKGVITNTSTVQEMTSLYNDVRYGNKRIDERRIQHTIEGWIKSK</sequence>
<keyword evidence="3" id="KW-1185">Reference proteome</keyword>
<dbReference type="EMBL" id="LSFN01000001">
    <property type="protein sequence ID" value="OAB77900.1"/>
    <property type="molecule type" value="Genomic_DNA"/>
</dbReference>
<dbReference type="STRING" id="1763538.LPB68_07565"/>
<feature type="transmembrane region" description="Helical" evidence="1">
    <location>
        <begin position="144"/>
        <end position="164"/>
    </location>
</feature>
<dbReference type="RefSeq" id="WP_068654209.1">
    <property type="nucleotide sequence ID" value="NZ_CP017770.1"/>
</dbReference>
<protein>
    <recommendedName>
        <fullName evidence="4">DUF4129 domain-containing protein</fullName>
    </recommendedName>
</protein>
<keyword evidence="1" id="KW-1133">Transmembrane helix</keyword>
<feature type="transmembrane region" description="Helical" evidence="1">
    <location>
        <begin position="12"/>
        <end position="35"/>
    </location>
</feature>
<gene>
    <name evidence="2" type="ORF">PNBC_00645</name>
</gene>
<keyword evidence="1" id="KW-0812">Transmembrane</keyword>
<feature type="transmembrane region" description="Helical" evidence="1">
    <location>
        <begin position="41"/>
        <end position="61"/>
    </location>
</feature>
<evidence type="ECO:0008006" key="4">
    <source>
        <dbReference type="Google" id="ProtNLM"/>
    </source>
</evidence>
<feature type="transmembrane region" description="Helical" evidence="1">
    <location>
        <begin position="120"/>
        <end position="138"/>
    </location>
</feature>
<dbReference type="Proteomes" id="UP000077134">
    <property type="component" value="Unassembled WGS sequence"/>
</dbReference>
<comment type="caution">
    <text evidence="2">The sequence shown here is derived from an EMBL/GenBank/DDBJ whole genome shotgun (WGS) entry which is preliminary data.</text>
</comment>